<dbReference type="SMART" id="SM00382">
    <property type="entry name" value="AAA"/>
    <property type="match status" value="1"/>
</dbReference>
<evidence type="ECO:0000256" key="9">
    <source>
        <dbReference type="ARBA" id="ARBA00023136"/>
    </source>
</evidence>
<evidence type="ECO:0000256" key="8">
    <source>
        <dbReference type="ARBA" id="ARBA00023065"/>
    </source>
</evidence>
<dbReference type="InterPro" id="IPR003439">
    <property type="entry name" value="ABC_transporter-like_ATP-bd"/>
</dbReference>
<dbReference type="AlphaFoldDB" id="A0A7X6D4S5"/>
<dbReference type="Proteomes" id="UP000578686">
    <property type="component" value="Unassembled WGS sequence"/>
</dbReference>
<dbReference type="FunFam" id="3.40.50.300:FF:000134">
    <property type="entry name" value="Iron-enterobactin ABC transporter ATP-binding protein"/>
    <property type="match status" value="1"/>
</dbReference>
<evidence type="ECO:0000256" key="2">
    <source>
        <dbReference type="ARBA" id="ARBA00022448"/>
    </source>
</evidence>
<evidence type="ECO:0000313" key="13">
    <source>
        <dbReference type="Proteomes" id="UP000578686"/>
    </source>
</evidence>
<dbReference type="InterPro" id="IPR027417">
    <property type="entry name" value="P-loop_NTPase"/>
</dbReference>
<dbReference type="InterPro" id="IPR051535">
    <property type="entry name" value="Siderophore_ABC-ATPase"/>
</dbReference>
<comment type="caution">
    <text evidence="12">The sequence shown here is derived from an EMBL/GenBank/DDBJ whole genome shotgun (WGS) entry which is preliminary data.</text>
</comment>
<evidence type="ECO:0000256" key="1">
    <source>
        <dbReference type="ARBA" id="ARBA00004202"/>
    </source>
</evidence>
<feature type="domain" description="ABC transporter" evidence="11">
    <location>
        <begin position="27"/>
        <end position="262"/>
    </location>
</feature>
<sequence>MTPKTTPPATAADARTADDRDTDGPRLLARGLTLRYGDRTVVEELDLVVPPGSFTVVLGPNACGKSTLLRALSRLLAPTAGTVVLDGRDIHTRPPKDVARRLGLLPQTATAPDGITVAELASRGRYAHRRALRQWSPEDDEAVAGALAATGVADLAARPVAELSGGQRQRVWIAMVLAQETPLVLLDEPTTYLDVAYQIEVMNLLHELNRAGRTVVAVLHDLNHAARYASHLVVMRDGRIEAAGPPARTLTSELVDRVFGLPNVVIPDPVTGTPLVVPADTRTR</sequence>
<accession>A0A7X6D4S5</accession>
<gene>
    <name evidence="12" type="ORF">HCN56_22085</name>
</gene>
<dbReference type="GO" id="GO:0005524">
    <property type="term" value="F:ATP binding"/>
    <property type="evidence" value="ECO:0007669"/>
    <property type="project" value="UniProtKB-KW"/>
</dbReference>
<protein>
    <submittedName>
        <fullName evidence="12">ABC transporter ATP-binding protein</fullName>
    </submittedName>
</protein>
<dbReference type="Gene3D" id="3.40.50.300">
    <property type="entry name" value="P-loop containing nucleotide triphosphate hydrolases"/>
    <property type="match status" value="1"/>
</dbReference>
<dbReference type="SUPFAM" id="SSF52540">
    <property type="entry name" value="P-loop containing nucleoside triphosphate hydrolases"/>
    <property type="match status" value="1"/>
</dbReference>
<feature type="region of interest" description="Disordered" evidence="10">
    <location>
        <begin position="1"/>
        <end position="24"/>
    </location>
</feature>
<comment type="subcellular location">
    <subcellularLocation>
        <location evidence="1">Cell membrane</location>
        <topology evidence="1">Peripheral membrane protein</topology>
    </subcellularLocation>
</comment>
<keyword evidence="7" id="KW-0408">Iron</keyword>
<keyword evidence="6 12" id="KW-0067">ATP-binding</keyword>
<evidence type="ECO:0000256" key="3">
    <source>
        <dbReference type="ARBA" id="ARBA00022475"/>
    </source>
</evidence>
<keyword evidence="4" id="KW-0410">Iron transport</keyword>
<keyword evidence="3" id="KW-1003">Cell membrane</keyword>
<evidence type="ECO:0000256" key="5">
    <source>
        <dbReference type="ARBA" id="ARBA00022741"/>
    </source>
</evidence>
<dbReference type="InterPro" id="IPR003593">
    <property type="entry name" value="AAA+_ATPase"/>
</dbReference>
<keyword evidence="13" id="KW-1185">Reference proteome</keyword>
<dbReference type="PANTHER" id="PTHR42771">
    <property type="entry name" value="IRON(3+)-HYDROXAMATE IMPORT ATP-BINDING PROTEIN FHUC"/>
    <property type="match status" value="1"/>
</dbReference>
<evidence type="ECO:0000259" key="11">
    <source>
        <dbReference type="PROSITE" id="PS50893"/>
    </source>
</evidence>
<reference evidence="12 13" key="1">
    <citation type="submission" date="2020-03" db="EMBL/GenBank/DDBJ databases">
        <title>Draft genome of Streptomyces sp. ventii, isolated from the Axial Seamount in the Pacific Ocean, and resequencing of the two type strains Streptomyces lonarensis strain NCL 716 and Streptomyces bohaiensis strain 11A07.</title>
        <authorList>
            <person name="Loughran R.M."/>
            <person name="Pfannmuller K.M."/>
            <person name="Wasson B.J."/>
            <person name="Deadmond M.C."/>
            <person name="Paddock B.E."/>
            <person name="Koyack M.J."/>
            <person name="Gallegos D.A."/>
            <person name="Mitchell E.A."/>
            <person name="Ushijima B."/>
            <person name="Saw J.H."/>
            <person name="Mcphail K.L."/>
            <person name="Videau P."/>
        </authorList>
    </citation>
    <scope>NUCLEOTIDE SEQUENCE [LARGE SCALE GENOMIC DNA]</scope>
    <source>
        <strain evidence="12 13">NCL716</strain>
    </source>
</reference>
<evidence type="ECO:0000256" key="6">
    <source>
        <dbReference type="ARBA" id="ARBA00022840"/>
    </source>
</evidence>
<dbReference type="GO" id="GO:0006826">
    <property type="term" value="P:iron ion transport"/>
    <property type="evidence" value="ECO:0007669"/>
    <property type="project" value="UniProtKB-KW"/>
</dbReference>
<dbReference type="EMBL" id="JAAVJD010000258">
    <property type="protein sequence ID" value="NJQ08197.1"/>
    <property type="molecule type" value="Genomic_DNA"/>
</dbReference>
<dbReference type="GO" id="GO:0005886">
    <property type="term" value="C:plasma membrane"/>
    <property type="evidence" value="ECO:0007669"/>
    <property type="project" value="UniProtKB-SubCell"/>
</dbReference>
<name>A0A7X6D4S5_9ACTN</name>
<dbReference type="CDD" id="cd03214">
    <property type="entry name" value="ABC_Iron-Siderophores_B12_Hemin"/>
    <property type="match status" value="1"/>
</dbReference>
<keyword evidence="5" id="KW-0547">Nucleotide-binding</keyword>
<evidence type="ECO:0000256" key="4">
    <source>
        <dbReference type="ARBA" id="ARBA00022496"/>
    </source>
</evidence>
<dbReference type="GO" id="GO:0016887">
    <property type="term" value="F:ATP hydrolysis activity"/>
    <property type="evidence" value="ECO:0007669"/>
    <property type="project" value="InterPro"/>
</dbReference>
<keyword evidence="2" id="KW-0813">Transport</keyword>
<keyword evidence="8" id="KW-0406">Ion transport</keyword>
<dbReference type="Pfam" id="PF00005">
    <property type="entry name" value="ABC_tran"/>
    <property type="match status" value="1"/>
</dbReference>
<dbReference type="PROSITE" id="PS00211">
    <property type="entry name" value="ABC_TRANSPORTER_1"/>
    <property type="match status" value="1"/>
</dbReference>
<keyword evidence="9" id="KW-0472">Membrane</keyword>
<evidence type="ECO:0000256" key="10">
    <source>
        <dbReference type="SAM" id="MobiDB-lite"/>
    </source>
</evidence>
<evidence type="ECO:0000256" key="7">
    <source>
        <dbReference type="ARBA" id="ARBA00023004"/>
    </source>
</evidence>
<dbReference type="RefSeq" id="WP_167973864.1">
    <property type="nucleotide sequence ID" value="NZ_BHZG01000413.1"/>
</dbReference>
<dbReference type="InterPro" id="IPR017871">
    <property type="entry name" value="ABC_transporter-like_CS"/>
</dbReference>
<feature type="compositionally biased region" description="Basic and acidic residues" evidence="10">
    <location>
        <begin position="15"/>
        <end position="24"/>
    </location>
</feature>
<evidence type="ECO:0000313" key="12">
    <source>
        <dbReference type="EMBL" id="NJQ08197.1"/>
    </source>
</evidence>
<dbReference type="PANTHER" id="PTHR42771:SF12">
    <property type="entry name" value="FE(3+) DICITRATE TRANSPORT ATP-BINDING PROTEIN FECE-RELATED"/>
    <property type="match status" value="1"/>
</dbReference>
<dbReference type="PROSITE" id="PS50893">
    <property type="entry name" value="ABC_TRANSPORTER_2"/>
    <property type="match status" value="1"/>
</dbReference>
<proteinExistence type="predicted"/>
<organism evidence="12 13">
    <name type="scientific">Streptomyces lonarensis</name>
    <dbReference type="NCBI Taxonomy" id="700599"/>
    <lineage>
        <taxon>Bacteria</taxon>
        <taxon>Bacillati</taxon>
        <taxon>Actinomycetota</taxon>
        <taxon>Actinomycetes</taxon>
        <taxon>Kitasatosporales</taxon>
        <taxon>Streptomycetaceae</taxon>
        <taxon>Streptomyces</taxon>
    </lineage>
</organism>